<reference evidence="1 2" key="1">
    <citation type="journal article" date="2015" name="Genome Announc.">
        <title>Draft Genome Sequence of Cyanobacterium Hassallia byssoidea Strain VB512170, Isolated from Monuments in India.</title>
        <authorList>
            <person name="Singh D."/>
            <person name="Chandrababunaidu M.M."/>
            <person name="Panda A."/>
            <person name="Sen D."/>
            <person name="Bhattacharyya S."/>
            <person name="Adhikary S.P."/>
            <person name="Tripathy S."/>
        </authorList>
    </citation>
    <scope>NUCLEOTIDE SEQUENCE [LARGE SCALE GENOMIC DNA]</scope>
    <source>
        <strain evidence="1 2">VB512170</strain>
    </source>
</reference>
<name>A0A846H802_9CYAN</name>
<accession>A0A846H802</accession>
<dbReference type="AlphaFoldDB" id="A0A846H802"/>
<sequence length="49" mass="6116">MKKEHKKLSDRTLYLLIGDRRNFSVYFQWRSTLEKEVKNNQLRPWVESF</sequence>
<dbReference type="Proteomes" id="UP000031549">
    <property type="component" value="Unassembled WGS sequence"/>
</dbReference>
<evidence type="ECO:0000313" key="2">
    <source>
        <dbReference type="Proteomes" id="UP000031549"/>
    </source>
</evidence>
<evidence type="ECO:0000313" key="1">
    <source>
        <dbReference type="EMBL" id="NEU72740.1"/>
    </source>
</evidence>
<proteinExistence type="predicted"/>
<dbReference type="EMBL" id="JTCM02000013">
    <property type="protein sequence ID" value="NEU72740.1"/>
    <property type="molecule type" value="Genomic_DNA"/>
</dbReference>
<comment type="caution">
    <text evidence="1">The sequence shown here is derived from an EMBL/GenBank/DDBJ whole genome shotgun (WGS) entry which is preliminary data.</text>
</comment>
<gene>
    <name evidence="1" type="ORF">PI95_009190</name>
</gene>
<protein>
    <submittedName>
        <fullName evidence="1">Uncharacterized protein</fullName>
    </submittedName>
</protein>
<keyword evidence="2" id="KW-1185">Reference proteome</keyword>
<organism evidence="1 2">
    <name type="scientific">Hassallia byssoidea VB512170</name>
    <dbReference type="NCBI Taxonomy" id="1304833"/>
    <lineage>
        <taxon>Bacteria</taxon>
        <taxon>Bacillati</taxon>
        <taxon>Cyanobacteriota</taxon>
        <taxon>Cyanophyceae</taxon>
        <taxon>Nostocales</taxon>
        <taxon>Tolypothrichaceae</taxon>
        <taxon>Hassallia</taxon>
    </lineage>
</organism>
<dbReference type="RefSeq" id="WP_163518737.1">
    <property type="nucleotide sequence ID" value="NZ_JTCM02000013.1"/>
</dbReference>